<feature type="region of interest" description="Disordered" evidence="19">
    <location>
        <begin position="1926"/>
        <end position="1955"/>
    </location>
</feature>
<keyword evidence="7" id="KW-0677">Repeat</keyword>
<evidence type="ECO:0000256" key="14">
    <source>
        <dbReference type="ARBA" id="ARBA00023043"/>
    </source>
</evidence>
<dbReference type="InterPro" id="IPR036770">
    <property type="entry name" value="Ankyrin_rpt-contain_sf"/>
</dbReference>
<comment type="catalytic activity">
    <reaction evidence="1">
        <text>S-ubiquitinyl-[E2 ubiquitin-conjugating enzyme]-L-cysteine + [acceptor protein]-L-lysine = [E2 ubiquitin-conjugating enzyme]-L-cysteine + N(6)-ubiquitinyl-[acceptor protein]-L-lysine.</text>
        <dbReference type="EC" id="2.3.2.27"/>
    </reaction>
</comment>
<comment type="catalytic activity">
    <reaction evidence="16">
        <text>L-glutamyl-[protein] + L-glutamate + ATP = gamma-L-glutamyl-L-glutamyl-[protein] + ADP + phosphate + H(+)</text>
        <dbReference type="Rhea" id="RHEA:60144"/>
        <dbReference type="Rhea" id="RHEA-COMP:10208"/>
        <dbReference type="Rhea" id="RHEA-COMP:15517"/>
        <dbReference type="ChEBI" id="CHEBI:15378"/>
        <dbReference type="ChEBI" id="CHEBI:29973"/>
        <dbReference type="ChEBI" id="CHEBI:29985"/>
        <dbReference type="ChEBI" id="CHEBI:30616"/>
        <dbReference type="ChEBI" id="CHEBI:43474"/>
        <dbReference type="ChEBI" id="CHEBI:143622"/>
        <dbReference type="ChEBI" id="CHEBI:456216"/>
    </reaction>
    <physiologicalReaction direction="left-to-right" evidence="16">
        <dbReference type="Rhea" id="RHEA:60145"/>
    </physiologicalReaction>
</comment>
<dbReference type="GO" id="GO:0015631">
    <property type="term" value="F:tubulin binding"/>
    <property type="evidence" value="ECO:0007669"/>
    <property type="project" value="TreeGrafter"/>
</dbReference>
<evidence type="ECO:0000256" key="4">
    <source>
        <dbReference type="ARBA" id="ARBA00022598"/>
    </source>
</evidence>
<protein>
    <recommendedName>
        <fullName evidence="3">RING-type E3 ubiquitin transferase</fullName>
        <ecNumber evidence="3">2.3.2.27</ecNumber>
    </recommendedName>
    <alternativeName>
        <fullName evidence="15">Tubulin--tyrosine ligase-like protein 5</fullName>
    </alternativeName>
</protein>
<dbReference type="SUPFAM" id="SSF47473">
    <property type="entry name" value="EF-hand"/>
    <property type="match status" value="1"/>
</dbReference>
<dbReference type="Proteomes" id="UP001178507">
    <property type="component" value="Unassembled WGS sequence"/>
</dbReference>
<comment type="pathway">
    <text evidence="2">Protein modification; protein ubiquitination.</text>
</comment>
<evidence type="ECO:0000256" key="1">
    <source>
        <dbReference type="ARBA" id="ARBA00000900"/>
    </source>
</evidence>
<evidence type="ECO:0000256" key="5">
    <source>
        <dbReference type="ARBA" id="ARBA00022679"/>
    </source>
</evidence>
<dbReference type="SUPFAM" id="SSF48403">
    <property type="entry name" value="Ankyrin repeat"/>
    <property type="match status" value="1"/>
</dbReference>
<proteinExistence type="predicted"/>
<evidence type="ECO:0000313" key="21">
    <source>
        <dbReference type="EMBL" id="CAJ1404730.1"/>
    </source>
</evidence>
<evidence type="ECO:0000256" key="11">
    <source>
        <dbReference type="ARBA" id="ARBA00022833"/>
    </source>
</evidence>
<dbReference type="InterPro" id="IPR018247">
    <property type="entry name" value="EF_Hand_1_Ca_BS"/>
</dbReference>
<dbReference type="PROSITE" id="PS00018">
    <property type="entry name" value="EF_HAND_1"/>
    <property type="match status" value="1"/>
</dbReference>
<evidence type="ECO:0000256" key="19">
    <source>
        <dbReference type="SAM" id="MobiDB-lite"/>
    </source>
</evidence>
<dbReference type="Gene3D" id="1.10.238.10">
    <property type="entry name" value="EF-hand"/>
    <property type="match status" value="1"/>
</dbReference>
<dbReference type="InterPro" id="IPR001841">
    <property type="entry name" value="Znf_RING"/>
</dbReference>
<dbReference type="InterPro" id="IPR011992">
    <property type="entry name" value="EF-hand-dom_pair"/>
</dbReference>
<dbReference type="InterPro" id="IPR040847">
    <property type="entry name" value="SH3_15"/>
</dbReference>
<dbReference type="GO" id="GO:0036064">
    <property type="term" value="C:ciliary basal body"/>
    <property type="evidence" value="ECO:0007669"/>
    <property type="project" value="TreeGrafter"/>
</dbReference>
<dbReference type="InterPro" id="IPR017907">
    <property type="entry name" value="Znf_RING_CS"/>
</dbReference>
<dbReference type="PROSITE" id="PS50089">
    <property type="entry name" value="ZF_RING_2"/>
    <property type="match status" value="1"/>
</dbReference>
<keyword evidence="4" id="KW-0436">Ligase</keyword>
<dbReference type="PROSITE" id="PS00518">
    <property type="entry name" value="ZF_RING_1"/>
    <property type="match status" value="1"/>
</dbReference>
<comment type="caution">
    <text evidence="21">The sequence shown here is derived from an EMBL/GenBank/DDBJ whole genome shotgun (WGS) entry which is preliminary data.</text>
</comment>
<dbReference type="InterPro" id="IPR002110">
    <property type="entry name" value="Ankyrin_rpt"/>
</dbReference>
<dbReference type="PANTHER" id="PTHR12241">
    <property type="entry name" value="TUBULIN POLYGLUTAMYLASE"/>
    <property type="match status" value="1"/>
</dbReference>
<dbReference type="GO" id="GO:0008270">
    <property type="term" value="F:zinc ion binding"/>
    <property type="evidence" value="ECO:0007669"/>
    <property type="project" value="UniProtKB-KW"/>
</dbReference>
<keyword evidence="8" id="KW-0547">Nucleotide-binding</keyword>
<dbReference type="Gene3D" id="1.25.40.20">
    <property type="entry name" value="Ankyrin repeat-containing domain"/>
    <property type="match status" value="1"/>
</dbReference>
<evidence type="ECO:0000256" key="13">
    <source>
        <dbReference type="ARBA" id="ARBA00022840"/>
    </source>
</evidence>
<keyword evidence="13" id="KW-0067">ATP-binding</keyword>
<dbReference type="GO" id="GO:0000226">
    <property type="term" value="P:microtubule cytoskeleton organization"/>
    <property type="evidence" value="ECO:0007669"/>
    <property type="project" value="TreeGrafter"/>
</dbReference>
<dbReference type="EC" id="2.3.2.27" evidence="3"/>
<reference evidence="21" key="1">
    <citation type="submission" date="2023-08" db="EMBL/GenBank/DDBJ databases">
        <authorList>
            <person name="Chen Y."/>
            <person name="Shah S."/>
            <person name="Dougan E. K."/>
            <person name="Thang M."/>
            <person name="Chan C."/>
        </authorList>
    </citation>
    <scope>NUCLEOTIDE SEQUENCE</scope>
</reference>
<keyword evidence="5" id="KW-0808">Transferase</keyword>
<keyword evidence="14 17" id="KW-0040">ANK repeat</keyword>
<dbReference type="SUPFAM" id="SSF56059">
    <property type="entry name" value="Glutathione synthetase ATP-binding domain-like"/>
    <property type="match status" value="1"/>
</dbReference>
<organism evidence="21 22">
    <name type="scientific">Effrenium voratum</name>
    <dbReference type="NCBI Taxonomy" id="2562239"/>
    <lineage>
        <taxon>Eukaryota</taxon>
        <taxon>Sar</taxon>
        <taxon>Alveolata</taxon>
        <taxon>Dinophyceae</taxon>
        <taxon>Suessiales</taxon>
        <taxon>Symbiodiniaceae</taxon>
        <taxon>Effrenium</taxon>
    </lineage>
</organism>
<gene>
    <name evidence="21" type="ORF">EVOR1521_LOCUS27121</name>
</gene>
<accession>A0AA36JG32</accession>
<feature type="region of interest" description="Disordered" evidence="19">
    <location>
        <begin position="1573"/>
        <end position="1624"/>
    </location>
</feature>
<evidence type="ECO:0000256" key="7">
    <source>
        <dbReference type="ARBA" id="ARBA00022737"/>
    </source>
</evidence>
<dbReference type="GO" id="GO:0005524">
    <property type="term" value="F:ATP binding"/>
    <property type="evidence" value="ECO:0007669"/>
    <property type="project" value="UniProtKB-KW"/>
</dbReference>
<dbReference type="PROSITE" id="PS50297">
    <property type="entry name" value="ANK_REP_REGION"/>
    <property type="match status" value="2"/>
</dbReference>
<evidence type="ECO:0000256" key="16">
    <source>
        <dbReference type="ARBA" id="ARBA00049274"/>
    </source>
</evidence>
<evidence type="ECO:0000256" key="9">
    <source>
        <dbReference type="ARBA" id="ARBA00022771"/>
    </source>
</evidence>
<dbReference type="InterPro" id="IPR013083">
    <property type="entry name" value="Znf_RING/FYVE/PHD"/>
</dbReference>
<evidence type="ECO:0000256" key="2">
    <source>
        <dbReference type="ARBA" id="ARBA00004906"/>
    </source>
</evidence>
<dbReference type="Pfam" id="PF18346">
    <property type="entry name" value="SH3_15"/>
    <property type="match status" value="1"/>
</dbReference>
<evidence type="ECO:0000259" key="20">
    <source>
        <dbReference type="PROSITE" id="PS50089"/>
    </source>
</evidence>
<dbReference type="PROSITE" id="PS50088">
    <property type="entry name" value="ANK_REPEAT"/>
    <property type="match status" value="2"/>
</dbReference>
<feature type="repeat" description="ANK" evidence="17">
    <location>
        <begin position="228"/>
        <end position="260"/>
    </location>
</feature>
<evidence type="ECO:0000256" key="15">
    <source>
        <dbReference type="ARBA" id="ARBA00041448"/>
    </source>
</evidence>
<evidence type="ECO:0000256" key="3">
    <source>
        <dbReference type="ARBA" id="ARBA00012483"/>
    </source>
</evidence>
<keyword evidence="6" id="KW-0479">Metal-binding</keyword>
<feature type="compositionally biased region" description="Basic and acidic residues" evidence="19">
    <location>
        <begin position="1927"/>
        <end position="1936"/>
    </location>
</feature>
<evidence type="ECO:0000256" key="8">
    <source>
        <dbReference type="ARBA" id="ARBA00022741"/>
    </source>
</evidence>
<dbReference type="InterPro" id="IPR004344">
    <property type="entry name" value="TTL/TTLL_fam"/>
</dbReference>
<keyword evidence="10" id="KW-0833">Ubl conjugation pathway</keyword>
<feature type="compositionally biased region" description="Basic and acidic residues" evidence="19">
    <location>
        <begin position="1578"/>
        <end position="1606"/>
    </location>
</feature>
<sequence>MEAPLRMLIGVVEVRDRWLEPNVELACEVRLFLPRAAITLALFPESSYAESKTTGTVRGDNKGGHSSWYMGEELAFEGEAVRQERRAEGGLQAQVLVIERPSGDKLAATALFKVPTVRERHEPLWSRAFASRRVGHVSVAAGWVGSELVGWLSQEVLRRASFGKWDWVAETLEAMGPQEVQEVGEGCCDTAGRSILEYAAMSVVAEPRAAQVLQRLLQVGVGFRADQEGLTALHFAAFAGSEQAVSSLVDARAAVDAMAKKGVTPLMLAALTGSLACANRLLQAGANASITDDQGQTAATWVCLGCGEPPSRSGRQRLLNNGPEEFKAMLGISNGLHEALDRRRAHGVAEPWGGPRRELLGELVDRLCSSGIEGPASPTGAGAAQRWLPLLREASKPGPVRCGCFAELYTRLQRSQGLYVPLLGAVLCSAIHQGKFWGEQLCRMLLREAGELPVTGKLPDGRSIVEKALDLGWDEVALMLFDRGASLDSDLAAQARALRAAVEGGHRELAKRLVGQWAEDRDAWARPAAPEAEGLAECPVCFRALCEGGPAVLFDANGRRACGHFLCTACATELSLQSTSPRCPVCRQPFQPPPARPPDPREDDPAAWFAFFDEDGVGYLDRHLLEKVLPAVVPVDASKLEASLRGSLWSEWDPSGEGRVSRKGFCAERGLLRWLAEHLEELQIEREKGPPPPLEQDREGWFRHWASPGNKEMGKADVLRAVLKSCGTSSLEASAVAASREWIERCWLLWDRDKSGRISLKDFCAEGGLADMMLQQSTLAAAKRVVRRMELEARDPATLVACCQQLVECAVGIRPEDAVEGWPATACRRLRERAIQPAREEFELVLARGVQQVVLAMQRNSGSTKLFAWGCRALAALAFRPPPPPVDSHSSVWADIDYGNSVCAGSNNCNASHPTLDKIFTLLDSSIASAEHGKGTAMYVSEGGSGREVPIWLFVIRSFLSLIPREDGSKDKDNATRMSAPVPVAPGALREAGLCALGAMRLLCDHAGADAGHAAIQEIMGALQADQRGSAALLSWAASAITVLAADGRMLAEVALQACMTASGSSSSKRSSTTLLPSLSSLLMAAAGGSKSLQGSLRPPATAAAAPIASGLLSSLRKLPATARNGAGGGSSAPGDNSSRGRVTLRDGHIAVGDVVRLHNELERAKKEQEPPEHFGGWCDRMAFCLDFPGRVVEIPRRSPKMPEVLRISHGALGCWCWNAKAVAEVITDAGLLPFEEDECGPGAALTIGDEVRIDVSVEEAKQLQVNHGGWNDRMTQCCGRVGRLEAIDKAGDMKVLVPGAGAFVWNPRALRSLHAQRWESALCERLSGSIEGTLPLALLAALSCLGCRLDAEGLRDACAELVADAQSSQDGGFQGWTVLVAAALMVDPALAAGSLEEAQSQTKPLRSLVRPAALEILDNLPLRGASSLRKDPMPVPFTEASLSQLLQAWWQELPSWERRAMLSAAVARRFSSFAAGQRDFAKQIVPVTLAFQLDTAGDGCVETKVAAVRSEGKVAAAPADEIALPARHRHGHRVAAGAARGLEKKILRQTALREEGDFRTFCVRAPGLPEVPLGKAPDSREHEVVDPKREVRAPETRRRPIREGAQRLPRGARPASQDVSPRKGEAEVKIVKIAPVWFGGLATSSGKKSELALLGSVFAGRPPTVLFDYDPRCNAAPRDCRRVSDEDLEAMGITSLAQMYFCLQTTKDVHEYNAVVNTFATAGLSRVAVGSGSSKFSIYWGPHPSVEMLRSFNPFQKANHFPGSWQLGRKDLLAKNVYRMKRQFPKECSIMPPGFSLPEDGAAWAQAREKNPAALWIWKPINLSCGKGIRLFDSSIAPATEKKLLQRSGVVQRYVDRPLLVNGFKFDLRLYVVVTSFDPLKVYINKEGLVRLATQKYNCSPDSLQERTMHLTNYSVNKHAASYKQNLDEDRREDTEAVQADSGADTQEDQSGSSKWSLRQLQEYLATQDVDYDLVMTRIEDLIIKTLIAVEPHIVNTWHQGANFSTVSQSPIQQVGPNQTCFEIYGFDVMVDDELQPWLLEVNIFPSFSSSSPYDKRVKTQLIADVFTLVGLVPHDHDAVEKTCKEEQAKRLQGLPRSLSTTRSHTVSTIKSAPLKSLGEAEWRLILEAHEENMRRGNLTRIYPREGTSAYTPLFAAPRYSNLVLERWIELGGEQVFSLPGIPTVSLA</sequence>
<keyword evidence="12" id="KW-0106">Calcium</keyword>
<dbReference type="GO" id="GO:0061630">
    <property type="term" value="F:ubiquitin protein ligase activity"/>
    <property type="evidence" value="ECO:0007669"/>
    <property type="project" value="UniProtKB-EC"/>
</dbReference>
<dbReference type="Pfam" id="PF03133">
    <property type="entry name" value="TTL"/>
    <property type="match status" value="1"/>
</dbReference>
<evidence type="ECO:0000256" key="18">
    <source>
        <dbReference type="PROSITE-ProRule" id="PRU00175"/>
    </source>
</evidence>
<dbReference type="Gene3D" id="3.30.40.10">
    <property type="entry name" value="Zinc/RING finger domain, C3HC4 (zinc finger)"/>
    <property type="match status" value="1"/>
</dbReference>
<evidence type="ECO:0000256" key="12">
    <source>
        <dbReference type="ARBA" id="ARBA00022837"/>
    </source>
</evidence>
<dbReference type="Pfam" id="PF12796">
    <property type="entry name" value="Ank_2"/>
    <property type="match status" value="1"/>
</dbReference>
<dbReference type="GO" id="GO:0070740">
    <property type="term" value="F:tubulin-glutamic acid ligase activity"/>
    <property type="evidence" value="ECO:0007669"/>
    <property type="project" value="TreeGrafter"/>
</dbReference>
<dbReference type="Gene3D" id="3.30.470.20">
    <property type="entry name" value="ATP-grasp fold, B domain"/>
    <property type="match status" value="1"/>
</dbReference>
<keyword evidence="9 18" id="KW-0863">Zinc-finger</keyword>
<feature type="repeat" description="ANK" evidence="17">
    <location>
        <begin position="261"/>
        <end position="293"/>
    </location>
</feature>
<keyword evidence="11" id="KW-0862">Zinc</keyword>
<dbReference type="EMBL" id="CAUJNA010003553">
    <property type="protein sequence ID" value="CAJ1404730.1"/>
    <property type="molecule type" value="Genomic_DNA"/>
</dbReference>
<keyword evidence="22" id="KW-1185">Reference proteome</keyword>
<evidence type="ECO:0000313" key="22">
    <source>
        <dbReference type="Proteomes" id="UP001178507"/>
    </source>
</evidence>
<name>A0AA36JG32_9DINO</name>
<dbReference type="SUPFAM" id="SSF57850">
    <property type="entry name" value="RING/U-box"/>
    <property type="match status" value="1"/>
</dbReference>
<dbReference type="SMART" id="SM00248">
    <property type="entry name" value="ANK"/>
    <property type="match status" value="4"/>
</dbReference>
<evidence type="ECO:0000256" key="10">
    <source>
        <dbReference type="ARBA" id="ARBA00022786"/>
    </source>
</evidence>
<feature type="domain" description="RING-type" evidence="20">
    <location>
        <begin position="538"/>
        <end position="587"/>
    </location>
</feature>
<evidence type="ECO:0000256" key="6">
    <source>
        <dbReference type="ARBA" id="ARBA00022723"/>
    </source>
</evidence>
<dbReference type="PANTHER" id="PTHR12241:SF145">
    <property type="entry name" value="TUBULIN POLYGLUTAMYLASE TTLL5"/>
    <property type="match status" value="1"/>
</dbReference>
<dbReference type="PROSITE" id="PS51221">
    <property type="entry name" value="TTL"/>
    <property type="match status" value="1"/>
</dbReference>
<evidence type="ECO:0000256" key="17">
    <source>
        <dbReference type="PROSITE-ProRule" id="PRU00023"/>
    </source>
</evidence>